<dbReference type="STRING" id="133385.A0A2T9YQL8"/>
<dbReference type="GO" id="GO:0033617">
    <property type="term" value="P:mitochondrial respiratory chain complex IV assembly"/>
    <property type="evidence" value="ECO:0007669"/>
    <property type="project" value="InterPro"/>
</dbReference>
<feature type="transmembrane region" description="Helical" evidence="1">
    <location>
        <begin position="51"/>
        <end position="70"/>
    </location>
</feature>
<keyword evidence="1" id="KW-0812">Transmembrane</keyword>
<gene>
    <name evidence="2" type="ORF">BB561_002401</name>
</gene>
<dbReference type="PANTHER" id="PTHR28523:SF1">
    <property type="entry name" value="CYTOCHROME C OXIDASE ASSEMBLY FACTOR 1"/>
    <property type="match status" value="1"/>
</dbReference>
<keyword evidence="3" id="KW-1185">Reference proteome</keyword>
<evidence type="ECO:0000313" key="3">
    <source>
        <dbReference type="Proteomes" id="UP000245383"/>
    </source>
</evidence>
<protein>
    <recommendedName>
        <fullName evidence="4">Cytochrome oxidase complex assembly protein 1</fullName>
    </recommendedName>
</protein>
<proteinExistence type="predicted"/>
<dbReference type="InterPro" id="IPR042432">
    <property type="entry name" value="Coa1_fungi"/>
</dbReference>
<name>A0A2T9YQL8_9FUNG</name>
<evidence type="ECO:0008006" key="4">
    <source>
        <dbReference type="Google" id="ProtNLM"/>
    </source>
</evidence>
<organism evidence="2 3">
    <name type="scientific">Smittium simulii</name>
    <dbReference type="NCBI Taxonomy" id="133385"/>
    <lineage>
        <taxon>Eukaryota</taxon>
        <taxon>Fungi</taxon>
        <taxon>Fungi incertae sedis</taxon>
        <taxon>Zoopagomycota</taxon>
        <taxon>Kickxellomycotina</taxon>
        <taxon>Harpellomycetes</taxon>
        <taxon>Harpellales</taxon>
        <taxon>Legeriomycetaceae</taxon>
        <taxon>Smittium</taxon>
    </lineage>
</organism>
<sequence>MQHFQQAFKKPLGLQNKTTDTTPSLSSANYENPDFAVKRKFQSSNTKTRKLALFVLMSGLSWAIILYYLFNYTKRSSSSVTAAIYVARQNKQINEALGSNIDTPSIISRISGPVNNVKGFVDVEFDIVGTKGVKARVYLKCGRADRQLNTWDTEHFYVQLKNGDKIELEL</sequence>
<dbReference type="InterPro" id="IPR014807">
    <property type="entry name" value="Coa1"/>
</dbReference>
<evidence type="ECO:0000313" key="2">
    <source>
        <dbReference type="EMBL" id="PVU94622.1"/>
    </source>
</evidence>
<comment type="caution">
    <text evidence="2">The sequence shown here is derived from an EMBL/GenBank/DDBJ whole genome shotgun (WGS) entry which is preliminary data.</text>
</comment>
<dbReference type="Pfam" id="PF08695">
    <property type="entry name" value="Coa1"/>
    <property type="match status" value="1"/>
</dbReference>
<dbReference type="PANTHER" id="PTHR28523">
    <property type="entry name" value="CYTOCHROME C OXIDASE ASSEMBLY FACTOR 1"/>
    <property type="match status" value="1"/>
</dbReference>
<dbReference type="Proteomes" id="UP000245383">
    <property type="component" value="Unassembled WGS sequence"/>
</dbReference>
<dbReference type="AlphaFoldDB" id="A0A2T9YQL8"/>
<dbReference type="OrthoDB" id="2100652at2759"/>
<reference evidence="2 3" key="1">
    <citation type="journal article" date="2018" name="MBio">
        <title>Comparative Genomics Reveals the Core Gene Toolbox for the Fungus-Insect Symbiosis.</title>
        <authorList>
            <person name="Wang Y."/>
            <person name="Stata M."/>
            <person name="Wang W."/>
            <person name="Stajich J.E."/>
            <person name="White M.M."/>
            <person name="Moncalvo J.M."/>
        </authorList>
    </citation>
    <scope>NUCLEOTIDE SEQUENCE [LARGE SCALE GENOMIC DNA]</scope>
    <source>
        <strain evidence="2 3">SWE-8-4</strain>
    </source>
</reference>
<evidence type="ECO:0000256" key="1">
    <source>
        <dbReference type="SAM" id="Phobius"/>
    </source>
</evidence>
<dbReference type="EMBL" id="MBFR01000082">
    <property type="protein sequence ID" value="PVU94622.1"/>
    <property type="molecule type" value="Genomic_DNA"/>
</dbReference>
<accession>A0A2T9YQL8</accession>
<keyword evidence="1" id="KW-1133">Transmembrane helix</keyword>
<keyword evidence="1" id="KW-0472">Membrane</keyword>
<dbReference type="GO" id="GO:0005743">
    <property type="term" value="C:mitochondrial inner membrane"/>
    <property type="evidence" value="ECO:0007669"/>
    <property type="project" value="TreeGrafter"/>
</dbReference>